<dbReference type="GO" id="GO:0008168">
    <property type="term" value="F:methyltransferase activity"/>
    <property type="evidence" value="ECO:0007669"/>
    <property type="project" value="UniProtKB-KW"/>
</dbReference>
<dbReference type="InterPro" id="IPR010719">
    <property type="entry name" value="MnmM_MeTrfase"/>
</dbReference>
<dbReference type="SUPFAM" id="SSF53335">
    <property type="entry name" value="S-adenosyl-L-methionine-dependent methyltransferases"/>
    <property type="match status" value="1"/>
</dbReference>
<dbReference type="Pfam" id="PF06962">
    <property type="entry name" value="rRNA_methylase"/>
    <property type="match status" value="1"/>
</dbReference>
<accession>A0ABR9QXI1</accession>
<dbReference type="GO" id="GO:0032259">
    <property type="term" value="P:methylation"/>
    <property type="evidence" value="ECO:0007669"/>
    <property type="project" value="UniProtKB-KW"/>
</dbReference>
<dbReference type="PANTHER" id="PTHR35276:SF1">
    <property type="entry name" value="TRNA (MNM(5)S(2)U34)-METHYLTRANSFERASE, CHLOROPLASTIC"/>
    <property type="match status" value="1"/>
</dbReference>
<dbReference type="Gene3D" id="3.40.50.150">
    <property type="entry name" value="Vaccinia Virus protein VP39"/>
    <property type="match status" value="1"/>
</dbReference>
<proteinExistence type="predicted"/>
<dbReference type="EMBL" id="JADCKA010000006">
    <property type="protein sequence ID" value="MBE5035598.1"/>
    <property type="molecule type" value="Genomic_DNA"/>
</dbReference>
<keyword evidence="1" id="KW-0808">Transferase</keyword>
<dbReference type="CDD" id="cd02440">
    <property type="entry name" value="AdoMet_MTases"/>
    <property type="match status" value="1"/>
</dbReference>
<dbReference type="Proteomes" id="UP001516588">
    <property type="component" value="Unassembled WGS sequence"/>
</dbReference>
<dbReference type="PANTHER" id="PTHR35276">
    <property type="entry name" value="S-ADENOSYL-L-METHIONINE-DEPENDENT METHYLTRANSFERASES SUPERFAMILY PROTEIN"/>
    <property type="match status" value="1"/>
</dbReference>
<keyword evidence="1" id="KW-0489">Methyltransferase</keyword>
<dbReference type="RefSeq" id="WP_226385246.1">
    <property type="nucleotide sequence ID" value="NZ_JADCKA010000006.1"/>
</dbReference>
<organism evidence="1 2">
    <name type="scientific">Gallibacter intestinalis</name>
    <dbReference type="NCBI Taxonomy" id="2779356"/>
    <lineage>
        <taxon>Bacteria</taxon>
        <taxon>Bacillati</taxon>
        <taxon>Bacillota</taxon>
        <taxon>Clostridia</taxon>
        <taxon>Eubacteriales</taxon>
        <taxon>Eubacteriaceae</taxon>
        <taxon>Gallibacter</taxon>
    </lineage>
</organism>
<dbReference type="InterPro" id="IPR029063">
    <property type="entry name" value="SAM-dependent_MTases_sf"/>
</dbReference>
<reference evidence="1 2" key="1">
    <citation type="submission" date="2020-10" db="EMBL/GenBank/DDBJ databases">
        <title>ChiBAC.</title>
        <authorList>
            <person name="Zenner C."/>
            <person name="Hitch T.C.A."/>
            <person name="Clavel T."/>
        </authorList>
    </citation>
    <scope>NUCLEOTIDE SEQUENCE [LARGE SCALE GENOMIC DNA]</scope>
    <source>
        <strain evidence="1 2">DSM 108706</strain>
    </source>
</reference>
<keyword evidence="2" id="KW-1185">Reference proteome</keyword>
<evidence type="ECO:0000313" key="1">
    <source>
        <dbReference type="EMBL" id="MBE5035598.1"/>
    </source>
</evidence>
<protein>
    <submittedName>
        <fullName evidence="1">Methyltransferase domain-containing protein</fullName>
    </submittedName>
</protein>
<evidence type="ECO:0000313" key="2">
    <source>
        <dbReference type="Proteomes" id="UP001516588"/>
    </source>
</evidence>
<name>A0ABR9QXI1_9FIRM</name>
<comment type="caution">
    <text evidence="1">The sequence shown here is derived from an EMBL/GenBank/DDBJ whole genome shotgun (WGS) entry which is preliminary data.</text>
</comment>
<sequence length="187" mass="20462">MDNILRSTTLTAAALVNQYIQPGCTVVDATCGNGNDTLMLAKSTAKHVYAFDIQPGAIQSTKALLSEHNIYKEKVTLICDNHTNMTAYLSAARVIMFNLGYLPGSDKSLTTKEYNTINAVNSALSILEKDGLCCIVMYDGHEQGAEEKSALLEMSKNLDSSIYHVAYISMINQQNHPPEILAITKKK</sequence>
<gene>
    <name evidence="1" type="ORF">INF20_04785</name>
</gene>